<dbReference type="InterPro" id="IPR008551">
    <property type="entry name" value="TANGO2"/>
</dbReference>
<dbReference type="Pfam" id="PF05742">
    <property type="entry name" value="TANGO2"/>
    <property type="match status" value="1"/>
</dbReference>
<dbReference type="PANTHER" id="PTHR17985:SF8">
    <property type="entry name" value="TRANSPORT AND GOLGI ORGANIZATION PROTEIN 2 HOMOLOG"/>
    <property type="match status" value="1"/>
</dbReference>
<dbReference type="PANTHER" id="PTHR17985">
    <property type="entry name" value="SER/THR-RICH PROTEIN T10 IN DGCR REGION"/>
    <property type="match status" value="1"/>
</dbReference>
<evidence type="ECO:0000313" key="2">
    <source>
        <dbReference type="EMBL" id="MBI3540443.1"/>
    </source>
</evidence>
<dbReference type="EMBL" id="JACQAY010000306">
    <property type="protein sequence ID" value="MBI3540443.1"/>
    <property type="molecule type" value="Genomic_DNA"/>
</dbReference>
<reference evidence="2" key="1">
    <citation type="submission" date="2020-07" db="EMBL/GenBank/DDBJ databases">
        <title>Huge and variable diversity of episymbiotic CPR bacteria and DPANN archaea in groundwater ecosystems.</title>
        <authorList>
            <person name="He C.Y."/>
            <person name="Keren R."/>
            <person name="Whittaker M."/>
            <person name="Farag I.F."/>
            <person name="Doudna J."/>
            <person name="Cate J.H.D."/>
            <person name="Banfield J.F."/>
        </authorList>
    </citation>
    <scope>NUCLEOTIDE SEQUENCE</scope>
    <source>
        <strain evidence="2">NC_groundwater_928_Pr1_S-0.2um_72_17</strain>
    </source>
</reference>
<gene>
    <name evidence="2" type="ORF">HY076_09245</name>
</gene>
<evidence type="ECO:0000313" key="3">
    <source>
        <dbReference type="Proteomes" id="UP000807850"/>
    </source>
</evidence>
<dbReference type="AlphaFoldDB" id="A0A9D6QN61"/>
<comment type="caution">
    <text evidence="2">The sequence shown here is derived from an EMBL/GenBank/DDBJ whole genome shotgun (WGS) entry which is preliminary data.</text>
</comment>
<feature type="region of interest" description="Disordered" evidence="1">
    <location>
        <begin position="234"/>
        <end position="256"/>
    </location>
</feature>
<proteinExistence type="predicted"/>
<protein>
    <submittedName>
        <fullName evidence="2">NRDE family protein</fullName>
    </submittedName>
</protein>
<accession>A0A9D6QN61</accession>
<name>A0A9D6QN61_UNCEI</name>
<feature type="compositionally biased region" description="Basic and acidic residues" evidence="1">
    <location>
        <begin position="234"/>
        <end position="247"/>
    </location>
</feature>
<organism evidence="2 3">
    <name type="scientific">Eiseniibacteriota bacterium</name>
    <dbReference type="NCBI Taxonomy" id="2212470"/>
    <lineage>
        <taxon>Bacteria</taxon>
        <taxon>Candidatus Eiseniibacteriota</taxon>
    </lineage>
</organism>
<sequence length="256" mass="27485">MCTLILGRDVVAPGTVLLAANRDEDPARPSDPPRVLVERPRVIGGRDRRAGGTWLAVRDDRAVVAVLNRRPDPGTPASDRRSRGALVIDVASVPASDGEGFARAALDRARRALDEAAYAPFTLVYAAADTSWMIVHDAGDTAAVRTIDPGWHVVTHADLDDPTEPRTAWLMDELRGFAPASADDAERRLVALLASHGDRARGVPPVCLHEGAMVTVSASLAWITGDGLRYRHAEGRPCEHPFTDPRPRLAPAGRLA</sequence>
<evidence type="ECO:0000256" key="1">
    <source>
        <dbReference type="SAM" id="MobiDB-lite"/>
    </source>
</evidence>
<dbReference type="Proteomes" id="UP000807850">
    <property type="component" value="Unassembled WGS sequence"/>
</dbReference>